<feature type="compositionally biased region" description="Low complexity" evidence="1">
    <location>
        <begin position="1"/>
        <end position="15"/>
    </location>
</feature>
<name>A0A8K0NWG1_LADFU</name>
<dbReference type="Proteomes" id="UP000792457">
    <property type="component" value="Unassembled WGS sequence"/>
</dbReference>
<evidence type="ECO:0000256" key="1">
    <source>
        <dbReference type="SAM" id="MobiDB-lite"/>
    </source>
</evidence>
<gene>
    <name evidence="3" type="ORF">J437_LFUL002694</name>
</gene>
<feature type="compositionally biased region" description="Low complexity" evidence="1">
    <location>
        <begin position="64"/>
        <end position="82"/>
    </location>
</feature>
<comment type="caution">
    <text evidence="3">The sequence shown here is derived from an EMBL/GenBank/DDBJ whole genome shotgun (WGS) entry which is preliminary data.</text>
</comment>
<feature type="compositionally biased region" description="Acidic residues" evidence="1">
    <location>
        <begin position="648"/>
        <end position="677"/>
    </location>
</feature>
<feature type="region of interest" description="Disordered" evidence="1">
    <location>
        <begin position="1"/>
        <end position="38"/>
    </location>
</feature>
<feature type="region of interest" description="Disordered" evidence="1">
    <location>
        <begin position="51"/>
        <end position="133"/>
    </location>
</feature>
<dbReference type="InterPro" id="IPR045842">
    <property type="entry name" value="Fry_C"/>
</dbReference>
<evidence type="ECO:0000313" key="3">
    <source>
        <dbReference type="EMBL" id="KAG8224238.1"/>
    </source>
</evidence>
<feature type="compositionally biased region" description="Polar residues" evidence="1">
    <location>
        <begin position="257"/>
        <end position="272"/>
    </location>
</feature>
<feature type="region of interest" description="Disordered" evidence="1">
    <location>
        <begin position="360"/>
        <end position="401"/>
    </location>
</feature>
<feature type="compositionally biased region" description="Basic and acidic residues" evidence="1">
    <location>
        <begin position="364"/>
        <end position="384"/>
    </location>
</feature>
<feature type="region of interest" description="Disordered" evidence="1">
    <location>
        <begin position="236"/>
        <end position="274"/>
    </location>
</feature>
<feature type="domain" description="Protein furry C-terminal" evidence="2">
    <location>
        <begin position="137"/>
        <end position="182"/>
    </location>
</feature>
<feature type="compositionally biased region" description="Polar residues" evidence="1">
    <location>
        <begin position="329"/>
        <end position="338"/>
    </location>
</feature>
<evidence type="ECO:0000259" key="2">
    <source>
        <dbReference type="Pfam" id="PF19421"/>
    </source>
</evidence>
<feature type="compositionally biased region" description="Acidic residues" evidence="1">
    <location>
        <begin position="828"/>
        <end position="844"/>
    </location>
</feature>
<reference evidence="3" key="1">
    <citation type="submission" date="2013-04" db="EMBL/GenBank/DDBJ databases">
        <authorList>
            <person name="Qu J."/>
            <person name="Murali S.C."/>
            <person name="Bandaranaike D."/>
            <person name="Bellair M."/>
            <person name="Blankenburg K."/>
            <person name="Chao H."/>
            <person name="Dinh H."/>
            <person name="Doddapaneni H."/>
            <person name="Downs B."/>
            <person name="Dugan-Rocha S."/>
            <person name="Elkadiri S."/>
            <person name="Gnanaolivu R.D."/>
            <person name="Hernandez B."/>
            <person name="Javaid M."/>
            <person name="Jayaseelan J.C."/>
            <person name="Lee S."/>
            <person name="Li M."/>
            <person name="Ming W."/>
            <person name="Munidasa M."/>
            <person name="Muniz J."/>
            <person name="Nguyen L."/>
            <person name="Ongeri F."/>
            <person name="Osuji N."/>
            <person name="Pu L.-L."/>
            <person name="Puazo M."/>
            <person name="Qu C."/>
            <person name="Quiroz J."/>
            <person name="Raj R."/>
            <person name="Weissenberger G."/>
            <person name="Xin Y."/>
            <person name="Zou X."/>
            <person name="Han Y."/>
            <person name="Richards S."/>
            <person name="Worley K."/>
            <person name="Muzny D."/>
            <person name="Gibbs R."/>
        </authorList>
    </citation>
    <scope>NUCLEOTIDE SEQUENCE</scope>
    <source>
        <strain evidence="3">Sampled in the wild</strain>
    </source>
</reference>
<proteinExistence type="predicted"/>
<keyword evidence="4" id="KW-1185">Reference proteome</keyword>
<dbReference type="EMBL" id="KZ308188">
    <property type="protein sequence ID" value="KAG8224238.1"/>
    <property type="molecule type" value="Genomic_DNA"/>
</dbReference>
<organism evidence="3 4">
    <name type="scientific">Ladona fulva</name>
    <name type="common">Scarce chaser dragonfly</name>
    <name type="synonym">Libellula fulva</name>
    <dbReference type="NCBI Taxonomy" id="123851"/>
    <lineage>
        <taxon>Eukaryota</taxon>
        <taxon>Metazoa</taxon>
        <taxon>Ecdysozoa</taxon>
        <taxon>Arthropoda</taxon>
        <taxon>Hexapoda</taxon>
        <taxon>Insecta</taxon>
        <taxon>Pterygota</taxon>
        <taxon>Palaeoptera</taxon>
        <taxon>Odonata</taxon>
        <taxon>Epiprocta</taxon>
        <taxon>Anisoptera</taxon>
        <taxon>Libelluloidea</taxon>
        <taxon>Libellulidae</taxon>
        <taxon>Ladona</taxon>
    </lineage>
</organism>
<sequence length="855" mass="90396">MERQSSMTSSSEEVSATPTNDIAAGGSPNVAGGVVAGTSGAIGGVVSTSVQMPATSQGGGSLVGGSISVSASSSASSSSGSSTVVNPGNAPPSTTSASPSPSSTAVVGSSSAISGSVAGGGGSSGSASASTSSVNAGGAEQFGVFRDFDFLEYESESLEGESTDNFNWGVRRRPLSDGGESEFDPVAPSNIRTMSLEGSMEVGRSLGRVPGLIGREEEIARLLGSETTPLLAKRNRLAAEDSSDEEVGSESPLDETITGSAPSARSPTSSNLVPPLHHCTCNVNSSNRGAAESNPEAIQSGSASLFAASTSIGLRERRRRRNRTDSGPRSDTSGSSVGDPNEVLGGPSMVLPAVEVEVSEVVQNEEKDREEVTAEEERLEEVRSGAHQGELSPDASLLEEQGDVEAYVGGEDEEERDTWWRRRVQSILEDLPSATYPARSRQLLHRSLLAPFALLRGILKDSCERGEALAREGRRRLGCGIGVSDDLATMSSSLSSAINAVSALSRDPPSAWFGISSSASGAEFAAALGDGLRFALLEVQEHLDTFSDRKVQAVQGLHAAKAVCKSQRSSVGGGEGSETWRVELGKVLYKLLFQLLLLVEASWKAIATLISTAGKFQLQDMSGEFAVVKARLTKAEEELEECAMREVEEFEEEEDEEEEESESVSVGDEEVDEDGEDEEAKVLARLIRSGKWRGALAQVHRHRDIWTDECFAEDDVSLALNVYAMRLVKEKRDAFVVSCPEREVPELATQLKESLLLVLGSIKGLEGRVGKRGPLGREGGILRRRLPRGRGLERRGRVGEAGGLLRQRRPFSGGRAAASGQSTAVEVGYEEEEAEDEEEDEGEDVGSTLSEKTEC</sequence>
<dbReference type="Pfam" id="PF19421">
    <property type="entry name" value="Fry_C"/>
    <property type="match status" value="2"/>
</dbReference>
<evidence type="ECO:0000313" key="4">
    <source>
        <dbReference type="Proteomes" id="UP000792457"/>
    </source>
</evidence>
<feature type="region of interest" description="Disordered" evidence="1">
    <location>
        <begin position="287"/>
        <end position="347"/>
    </location>
</feature>
<reference evidence="3" key="2">
    <citation type="submission" date="2017-10" db="EMBL/GenBank/DDBJ databases">
        <title>Ladona fulva Genome sequencing and assembly.</title>
        <authorList>
            <person name="Murali S."/>
            <person name="Richards S."/>
            <person name="Bandaranaike D."/>
            <person name="Bellair M."/>
            <person name="Blankenburg K."/>
            <person name="Chao H."/>
            <person name="Dinh H."/>
            <person name="Doddapaneni H."/>
            <person name="Dugan-Rocha S."/>
            <person name="Elkadiri S."/>
            <person name="Gnanaolivu R."/>
            <person name="Hernandez B."/>
            <person name="Skinner E."/>
            <person name="Javaid M."/>
            <person name="Lee S."/>
            <person name="Li M."/>
            <person name="Ming W."/>
            <person name="Munidasa M."/>
            <person name="Muniz J."/>
            <person name="Nguyen L."/>
            <person name="Hughes D."/>
            <person name="Osuji N."/>
            <person name="Pu L.-L."/>
            <person name="Puazo M."/>
            <person name="Qu C."/>
            <person name="Quiroz J."/>
            <person name="Raj R."/>
            <person name="Weissenberger G."/>
            <person name="Xin Y."/>
            <person name="Zou X."/>
            <person name="Han Y."/>
            <person name="Worley K."/>
            <person name="Muzny D."/>
            <person name="Gibbs R."/>
        </authorList>
    </citation>
    <scope>NUCLEOTIDE SEQUENCE</scope>
    <source>
        <strain evidence="3">Sampled in the wild</strain>
    </source>
</reference>
<feature type="compositionally biased region" description="Polar residues" evidence="1">
    <location>
        <begin position="296"/>
        <end position="312"/>
    </location>
</feature>
<feature type="domain" description="Protein furry C-terminal" evidence="2">
    <location>
        <begin position="528"/>
        <end position="753"/>
    </location>
</feature>
<feature type="region of interest" description="Disordered" evidence="1">
    <location>
        <begin position="647"/>
        <end position="677"/>
    </location>
</feature>
<protein>
    <recommendedName>
        <fullName evidence="2">Protein furry C-terminal domain-containing protein</fullName>
    </recommendedName>
</protein>
<accession>A0A8K0NWG1</accession>
<dbReference type="AlphaFoldDB" id="A0A8K0NWG1"/>
<feature type="region of interest" description="Disordered" evidence="1">
    <location>
        <begin position="809"/>
        <end position="855"/>
    </location>
</feature>
<feature type="compositionally biased region" description="Low complexity" evidence="1">
    <location>
        <begin position="91"/>
        <end position="116"/>
    </location>
</feature>
<dbReference type="OrthoDB" id="6287725at2759"/>